<dbReference type="RefSeq" id="WP_344093126.1">
    <property type="nucleotide sequence ID" value="NZ_BAAAOG010000002.1"/>
</dbReference>
<sequence length="88" mass="8723">MKIDRLTLHTGPLTDREAHELAQLVAEAVATLPLPPAGAVRVQVPAPAQGGVASLRDAIVKAVEAAFVARAPAAGGAGRAANPGGGRS</sequence>
<keyword evidence="2" id="KW-1185">Reference proteome</keyword>
<evidence type="ECO:0000313" key="1">
    <source>
        <dbReference type="EMBL" id="GAA1954682.1"/>
    </source>
</evidence>
<name>A0ABP5C190_9MICO</name>
<dbReference type="Proteomes" id="UP001499933">
    <property type="component" value="Unassembled WGS sequence"/>
</dbReference>
<accession>A0ABP5C190</accession>
<dbReference type="EMBL" id="BAAAOG010000002">
    <property type="protein sequence ID" value="GAA1954682.1"/>
    <property type="molecule type" value="Genomic_DNA"/>
</dbReference>
<comment type="caution">
    <text evidence="1">The sequence shown here is derived from an EMBL/GenBank/DDBJ whole genome shotgun (WGS) entry which is preliminary data.</text>
</comment>
<organism evidence="1 2">
    <name type="scientific">Microbacterium deminutum</name>
    <dbReference type="NCBI Taxonomy" id="344164"/>
    <lineage>
        <taxon>Bacteria</taxon>
        <taxon>Bacillati</taxon>
        <taxon>Actinomycetota</taxon>
        <taxon>Actinomycetes</taxon>
        <taxon>Micrococcales</taxon>
        <taxon>Microbacteriaceae</taxon>
        <taxon>Microbacterium</taxon>
    </lineage>
</organism>
<proteinExistence type="predicted"/>
<gene>
    <name evidence="1" type="ORF">GCM10009776_15810</name>
</gene>
<protein>
    <submittedName>
        <fullName evidence="1">Uncharacterized protein</fullName>
    </submittedName>
</protein>
<evidence type="ECO:0000313" key="2">
    <source>
        <dbReference type="Proteomes" id="UP001499933"/>
    </source>
</evidence>
<reference evidence="2" key="1">
    <citation type="journal article" date="2019" name="Int. J. Syst. Evol. Microbiol.">
        <title>The Global Catalogue of Microorganisms (GCM) 10K type strain sequencing project: providing services to taxonomists for standard genome sequencing and annotation.</title>
        <authorList>
            <consortium name="The Broad Institute Genomics Platform"/>
            <consortium name="The Broad Institute Genome Sequencing Center for Infectious Disease"/>
            <person name="Wu L."/>
            <person name="Ma J."/>
        </authorList>
    </citation>
    <scope>NUCLEOTIDE SEQUENCE [LARGE SCALE GENOMIC DNA]</scope>
    <source>
        <strain evidence="2">JCM 14901</strain>
    </source>
</reference>